<feature type="region of interest" description="Disordered" evidence="5">
    <location>
        <begin position="18"/>
        <end position="45"/>
    </location>
</feature>
<dbReference type="PANTHER" id="PTHR23501:SF39">
    <property type="entry name" value="MULTIDRUG TRANSPORTER, PUTATIVE (AFU_ORTHOLOGUE AFUA_1G05010)-RELATED"/>
    <property type="match status" value="1"/>
</dbReference>
<feature type="transmembrane region" description="Helical" evidence="6">
    <location>
        <begin position="371"/>
        <end position="398"/>
    </location>
</feature>
<evidence type="ECO:0000256" key="5">
    <source>
        <dbReference type="SAM" id="MobiDB-lite"/>
    </source>
</evidence>
<keyword evidence="4 6" id="KW-0472">Membrane</keyword>
<dbReference type="AlphaFoldDB" id="A0A5C2RPJ1"/>
<evidence type="ECO:0000256" key="1">
    <source>
        <dbReference type="ARBA" id="ARBA00004141"/>
    </source>
</evidence>
<dbReference type="EMBL" id="ML122320">
    <property type="protein sequence ID" value="RPD53538.1"/>
    <property type="molecule type" value="Genomic_DNA"/>
</dbReference>
<evidence type="ECO:0000259" key="7">
    <source>
        <dbReference type="PROSITE" id="PS50850"/>
    </source>
</evidence>
<keyword evidence="3 6" id="KW-1133">Transmembrane helix</keyword>
<dbReference type="GO" id="GO:0022857">
    <property type="term" value="F:transmembrane transporter activity"/>
    <property type="evidence" value="ECO:0007669"/>
    <property type="project" value="InterPro"/>
</dbReference>
<dbReference type="STRING" id="1328759.A0A5C2RPJ1"/>
<evidence type="ECO:0000256" key="6">
    <source>
        <dbReference type="SAM" id="Phobius"/>
    </source>
</evidence>
<organism evidence="8 9">
    <name type="scientific">Lentinus tigrinus ALCF2SS1-6</name>
    <dbReference type="NCBI Taxonomy" id="1328759"/>
    <lineage>
        <taxon>Eukaryota</taxon>
        <taxon>Fungi</taxon>
        <taxon>Dikarya</taxon>
        <taxon>Basidiomycota</taxon>
        <taxon>Agaricomycotina</taxon>
        <taxon>Agaricomycetes</taxon>
        <taxon>Polyporales</taxon>
        <taxon>Polyporaceae</taxon>
        <taxon>Lentinus</taxon>
    </lineage>
</organism>
<dbReference type="Pfam" id="PF07690">
    <property type="entry name" value="MFS_1"/>
    <property type="match status" value="1"/>
</dbReference>
<feature type="transmembrane region" description="Helical" evidence="6">
    <location>
        <begin position="443"/>
        <end position="460"/>
    </location>
</feature>
<reference evidence="8" key="1">
    <citation type="journal article" date="2018" name="Genome Biol. Evol.">
        <title>Genomics and development of Lentinus tigrinus, a white-rot wood-decaying mushroom with dimorphic fruiting bodies.</title>
        <authorList>
            <person name="Wu B."/>
            <person name="Xu Z."/>
            <person name="Knudson A."/>
            <person name="Carlson A."/>
            <person name="Chen N."/>
            <person name="Kovaka S."/>
            <person name="LaButti K."/>
            <person name="Lipzen A."/>
            <person name="Pennachio C."/>
            <person name="Riley R."/>
            <person name="Schakwitz W."/>
            <person name="Umezawa K."/>
            <person name="Ohm R.A."/>
            <person name="Grigoriev I.V."/>
            <person name="Nagy L.G."/>
            <person name="Gibbons J."/>
            <person name="Hibbett D."/>
        </authorList>
    </citation>
    <scope>NUCLEOTIDE SEQUENCE [LARGE SCALE GENOMIC DNA]</scope>
    <source>
        <strain evidence="8">ALCF2SS1-6</strain>
    </source>
</reference>
<proteinExistence type="predicted"/>
<evidence type="ECO:0000313" key="8">
    <source>
        <dbReference type="EMBL" id="RPD53538.1"/>
    </source>
</evidence>
<dbReference type="GO" id="GO:0005886">
    <property type="term" value="C:plasma membrane"/>
    <property type="evidence" value="ECO:0007669"/>
    <property type="project" value="TreeGrafter"/>
</dbReference>
<dbReference type="Gene3D" id="1.20.1250.20">
    <property type="entry name" value="MFS general substrate transporter like domains"/>
    <property type="match status" value="1"/>
</dbReference>
<feature type="transmembrane region" description="Helical" evidence="6">
    <location>
        <begin position="164"/>
        <end position="185"/>
    </location>
</feature>
<feature type="compositionally biased region" description="Basic and acidic residues" evidence="5">
    <location>
        <begin position="622"/>
        <end position="634"/>
    </location>
</feature>
<evidence type="ECO:0000256" key="2">
    <source>
        <dbReference type="ARBA" id="ARBA00022692"/>
    </source>
</evidence>
<comment type="subcellular location">
    <subcellularLocation>
        <location evidence="1">Membrane</location>
        <topology evidence="1">Multi-pass membrane protein</topology>
    </subcellularLocation>
</comment>
<gene>
    <name evidence="8" type="ORF">L227DRAFT_643612</name>
</gene>
<keyword evidence="2 6" id="KW-0812">Transmembrane</keyword>
<feature type="transmembrane region" description="Helical" evidence="6">
    <location>
        <begin position="226"/>
        <end position="246"/>
    </location>
</feature>
<feature type="transmembrane region" description="Helical" evidence="6">
    <location>
        <begin position="586"/>
        <end position="605"/>
    </location>
</feature>
<protein>
    <submittedName>
        <fullName evidence="8">MFS general substrate transporter</fullName>
    </submittedName>
</protein>
<feature type="transmembrane region" description="Helical" evidence="6">
    <location>
        <begin position="201"/>
        <end position="220"/>
    </location>
</feature>
<feature type="transmembrane region" description="Helical" evidence="6">
    <location>
        <begin position="472"/>
        <end position="489"/>
    </location>
</feature>
<feature type="region of interest" description="Disordered" evidence="5">
    <location>
        <begin position="622"/>
        <end position="642"/>
    </location>
</feature>
<dbReference type="InterPro" id="IPR036259">
    <property type="entry name" value="MFS_trans_sf"/>
</dbReference>
<evidence type="ECO:0000256" key="3">
    <source>
        <dbReference type="ARBA" id="ARBA00022989"/>
    </source>
</evidence>
<evidence type="ECO:0000313" key="9">
    <source>
        <dbReference type="Proteomes" id="UP000313359"/>
    </source>
</evidence>
<sequence length="642" mass="69611">MILAYRYIRNKRRAAKAAREAEVNAPSNSTAHPPQTPQTDRDAESQTIHYEAPAPVAEAPRSTFSSSMKWKIMLMAALVLPVFFETLDYTVVATAQVHIASVFNRLDLQSYIGTVYLLTSTVFLPLFASLADVWGRHWALQLSLAFFLVGSAISTGSQNMPTMLVGRGIAGIGSAGMMAVVRIILSDSRSLNDNNWQQTMLFLLFTIGYCVGPVIGGALTTVSFRWIFAINLPSSLVAMVLSFLILRGRTKGAQPIHHGLPATSSPIEDFEHETFSQKLLRIDWVGSLLFMGAGITLLLALNWGSSAEWSSARVIACFVVSGVLYLVWVAWEYVLERKQESATTSRNPLMRTDPMIPLQLFTSMNMCVAQYAMFVSGMVMIVMFYFIAIFFTIVGGLTGTDAGTQLLYFAPGMTMADMWDAQGGGSMISIIMLKYLRQPKPPIVLGSIIITVALGMISRGMDINSKGCVDGFLVMAGVGVGMSIGPLAIHCRFSQPEERVAVVSALGLFSRALGGTVGLAQCGAVLNAKVNSIITNMVTSGRLSAEDAGVLANGLANGLSSLQSINALPPDIQTAVKDAFQQGSRWSFISLIPWAGLSVFATLFLSNIRDTDKLEAERLRAAQEKTEKQEESEKTQTVAQVM</sequence>
<keyword evidence="9" id="KW-1185">Reference proteome</keyword>
<feature type="transmembrane region" description="Helical" evidence="6">
    <location>
        <begin position="72"/>
        <end position="91"/>
    </location>
</feature>
<evidence type="ECO:0000256" key="4">
    <source>
        <dbReference type="ARBA" id="ARBA00023136"/>
    </source>
</evidence>
<feature type="domain" description="Major facilitator superfamily (MFS) profile" evidence="7">
    <location>
        <begin position="74"/>
        <end position="613"/>
    </location>
</feature>
<feature type="transmembrane region" description="Helical" evidence="6">
    <location>
        <begin position="310"/>
        <end position="331"/>
    </location>
</feature>
<name>A0A5C2RPJ1_9APHY</name>
<dbReference type="InterPro" id="IPR020846">
    <property type="entry name" value="MFS_dom"/>
</dbReference>
<feature type="transmembrane region" description="Helical" evidence="6">
    <location>
        <begin position="111"/>
        <end position="131"/>
    </location>
</feature>
<dbReference type="SUPFAM" id="SSF103473">
    <property type="entry name" value="MFS general substrate transporter"/>
    <property type="match status" value="1"/>
</dbReference>
<accession>A0A5C2RPJ1</accession>
<dbReference type="PANTHER" id="PTHR23501">
    <property type="entry name" value="MAJOR FACILITATOR SUPERFAMILY"/>
    <property type="match status" value="1"/>
</dbReference>
<feature type="transmembrane region" description="Helical" evidence="6">
    <location>
        <begin position="418"/>
        <end position="436"/>
    </location>
</feature>
<dbReference type="Proteomes" id="UP000313359">
    <property type="component" value="Unassembled WGS sequence"/>
</dbReference>
<dbReference type="OrthoDB" id="6770063at2759"/>
<feature type="transmembrane region" description="Helical" evidence="6">
    <location>
        <begin position="284"/>
        <end position="304"/>
    </location>
</feature>
<feature type="transmembrane region" description="Helical" evidence="6">
    <location>
        <begin position="138"/>
        <end position="158"/>
    </location>
</feature>
<dbReference type="PROSITE" id="PS50850">
    <property type="entry name" value="MFS"/>
    <property type="match status" value="1"/>
</dbReference>
<dbReference type="InterPro" id="IPR011701">
    <property type="entry name" value="MFS"/>
</dbReference>